<dbReference type="RefSeq" id="WP_074672928.1">
    <property type="nucleotide sequence ID" value="NZ_FNQG01000011.1"/>
</dbReference>
<sequence length="618" mass="68888">MQKKMAIGRYLLALILVLGLLLGENARAFAQDSWAVYLYMCGSDLESNNASATDNLREIQKVVLPDNVKVIIQTGGALKWHTQGISSESLGRYVYDRGGLQQVAVLPNASMGDRETLQGFLRFAQENYSADHRMLVFWNHGGGSLVGFCQDERYGNSLSLGDLRAALTAVAGNSTKPAFDVVCFDTCLMATLETAAALQGYTRYLVASQEIMPENGIDYASWLGAVAQNPAIEGRELGRIICDTYMTRCQQYEAADMANMSVLDMEKLPALQRAYERMGREALQQANEYPLRLFTGMDRVANSVENYGPNSDDEYWTNMIDLGSLAAGMEDLESSLALQKAVEDAVCYRVAGKYRRYGMGLSCYYSLDGSIDSVLAYSKLPQASKNYQKLYTQMLATDEQGQPLYQFDLYKLMDVPVSWDEDNMPMVQVDTDDANAISAASCIVTSWQGGEEVVLGSDAKVYADWEKGVFKCEFAGQWPQLNGHVLPMNMVEAHPDYYLYYSSVLLNGRNYYLVSAYDEDKAAFEILGARRVMHDGVPERDLRQLKLGDRITPIFHRLDGSRKKGPKFTLTGRILLEDAALPDGHYNYYFNFEAPRNESVTSLPVTFKVTAGEVVPEN</sequence>
<gene>
    <name evidence="1" type="ORF">SAMN05660648_02387</name>
</gene>
<evidence type="ECO:0000313" key="2">
    <source>
        <dbReference type="Proteomes" id="UP000183469"/>
    </source>
</evidence>
<dbReference type="InterPro" id="IPR005077">
    <property type="entry name" value="Peptidase_C11"/>
</dbReference>
<dbReference type="OrthoDB" id="5507507at2"/>
<proteinExistence type="predicted"/>
<dbReference type="Gene3D" id="3.40.50.11970">
    <property type="match status" value="1"/>
</dbReference>
<dbReference type="PANTHER" id="PTHR37835">
    <property type="entry name" value="ALPHA-CLOSTRIPAIN"/>
    <property type="match status" value="1"/>
</dbReference>
<accession>A0A1H3ZEA9</accession>
<dbReference type="AlphaFoldDB" id="A0A1H3ZEA9"/>
<organism evidence="1 2">
    <name type="scientific">Selenomonas ruminantium</name>
    <dbReference type="NCBI Taxonomy" id="971"/>
    <lineage>
        <taxon>Bacteria</taxon>
        <taxon>Bacillati</taxon>
        <taxon>Bacillota</taxon>
        <taxon>Negativicutes</taxon>
        <taxon>Selenomonadales</taxon>
        <taxon>Selenomonadaceae</taxon>
        <taxon>Selenomonas</taxon>
    </lineage>
</organism>
<evidence type="ECO:0000313" key="1">
    <source>
        <dbReference type="EMBL" id="SEA22123.1"/>
    </source>
</evidence>
<evidence type="ECO:0008006" key="3">
    <source>
        <dbReference type="Google" id="ProtNLM"/>
    </source>
</evidence>
<dbReference type="PANTHER" id="PTHR37835:SF1">
    <property type="entry name" value="ALPHA-CLOSTRIPAIN"/>
    <property type="match status" value="1"/>
</dbReference>
<dbReference type="Pfam" id="PF03415">
    <property type="entry name" value="Peptidase_C11"/>
    <property type="match status" value="1"/>
</dbReference>
<name>A0A1H3ZEA9_SELRU</name>
<reference evidence="1 2" key="1">
    <citation type="submission" date="2016-10" db="EMBL/GenBank/DDBJ databases">
        <authorList>
            <person name="de Groot N.N."/>
        </authorList>
    </citation>
    <scope>NUCLEOTIDE SEQUENCE [LARGE SCALE GENOMIC DNA]</scope>
    <source>
        <strain evidence="1 2">DSM 2872</strain>
    </source>
</reference>
<dbReference type="Proteomes" id="UP000183469">
    <property type="component" value="Unassembled WGS sequence"/>
</dbReference>
<dbReference type="EMBL" id="FNQG01000011">
    <property type="protein sequence ID" value="SEA22123.1"/>
    <property type="molecule type" value="Genomic_DNA"/>
</dbReference>
<protein>
    <recommendedName>
        <fullName evidence="3">Clostripain</fullName>
    </recommendedName>
</protein>